<feature type="region of interest" description="Disordered" evidence="17">
    <location>
        <begin position="115"/>
        <end position="138"/>
    </location>
</feature>
<keyword evidence="15" id="KW-0539">Nucleus</keyword>
<dbReference type="SMART" id="SM00491">
    <property type="entry name" value="HELICc2"/>
    <property type="match status" value="1"/>
</dbReference>
<evidence type="ECO:0000256" key="3">
    <source>
        <dbReference type="ARBA" id="ARBA00008792"/>
    </source>
</evidence>
<proteinExistence type="inferred from homology"/>
<gene>
    <name evidence="19" type="ORF">LIER_00347</name>
</gene>
<evidence type="ECO:0000256" key="5">
    <source>
        <dbReference type="ARBA" id="ARBA00022723"/>
    </source>
</evidence>
<evidence type="ECO:0000256" key="12">
    <source>
        <dbReference type="ARBA" id="ARBA00023014"/>
    </source>
</evidence>
<dbReference type="CDD" id="cd18788">
    <property type="entry name" value="SF2_C_XPD"/>
    <property type="match status" value="1"/>
</dbReference>
<keyword evidence="10" id="KW-0067">ATP-binding</keyword>
<keyword evidence="11" id="KW-0408">Iron</keyword>
<dbReference type="AlphaFoldDB" id="A0AAV3NLQ2"/>
<dbReference type="InterPro" id="IPR006555">
    <property type="entry name" value="ATP-dep_Helicase_C"/>
</dbReference>
<keyword evidence="6" id="KW-0547">Nucleotide-binding</keyword>
<keyword evidence="7" id="KW-0227">DNA damage</keyword>
<evidence type="ECO:0000313" key="19">
    <source>
        <dbReference type="EMBL" id="GAA0138642.1"/>
    </source>
</evidence>
<comment type="subcellular location">
    <subcellularLocation>
        <location evidence="2">Nucleus</location>
    </subcellularLocation>
</comment>
<reference evidence="19 20" key="1">
    <citation type="submission" date="2024-01" db="EMBL/GenBank/DDBJ databases">
        <title>The complete chloroplast genome sequence of Lithospermum erythrorhizon: insights into the phylogenetic relationship among Boraginaceae species and the maternal lineages of purple gromwells.</title>
        <authorList>
            <person name="Okada T."/>
            <person name="Watanabe K."/>
        </authorList>
    </citation>
    <scope>NUCLEOTIDE SEQUENCE [LARGE SCALE GENOMIC DNA]</scope>
</reference>
<feature type="region of interest" description="Disordered" evidence="17">
    <location>
        <begin position="1191"/>
        <end position="1223"/>
    </location>
</feature>
<keyword evidence="5" id="KW-0479">Metal-binding</keyword>
<dbReference type="GO" id="GO:0051539">
    <property type="term" value="F:4 iron, 4 sulfur cluster binding"/>
    <property type="evidence" value="ECO:0007669"/>
    <property type="project" value="UniProtKB-KW"/>
</dbReference>
<keyword evidence="20" id="KW-1185">Reference proteome</keyword>
<dbReference type="GO" id="GO:0016818">
    <property type="term" value="F:hydrolase activity, acting on acid anhydrides, in phosphorus-containing anhydrides"/>
    <property type="evidence" value="ECO:0007669"/>
    <property type="project" value="InterPro"/>
</dbReference>
<evidence type="ECO:0000256" key="1">
    <source>
        <dbReference type="ARBA" id="ARBA00001966"/>
    </source>
</evidence>
<keyword evidence="9 19" id="KW-0347">Helicase</keyword>
<evidence type="ECO:0000313" key="20">
    <source>
        <dbReference type="Proteomes" id="UP001454036"/>
    </source>
</evidence>
<dbReference type="EMBL" id="BAABME010000027">
    <property type="protein sequence ID" value="GAA0138642.1"/>
    <property type="molecule type" value="Genomic_DNA"/>
</dbReference>
<dbReference type="InterPro" id="IPR002464">
    <property type="entry name" value="DNA/RNA_helicase_DEAH_CS"/>
</dbReference>
<dbReference type="InterPro" id="IPR006554">
    <property type="entry name" value="Helicase-like_DEXD_c2"/>
</dbReference>
<organism evidence="19 20">
    <name type="scientific">Lithospermum erythrorhizon</name>
    <name type="common">Purple gromwell</name>
    <name type="synonym">Lithospermum officinale var. erythrorhizon</name>
    <dbReference type="NCBI Taxonomy" id="34254"/>
    <lineage>
        <taxon>Eukaryota</taxon>
        <taxon>Viridiplantae</taxon>
        <taxon>Streptophyta</taxon>
        <taxon>Embryophyta</taxon>
        <taxon>Tracheophyta</taxon>
        <taxon>Spermatophyta</taxon>
        <taxon>Magnoliopsida</taxon>
        <taxon>eudicotyledons</taxon>
        <taxon>Gunneridae</taxon>
        <taxon>Pentapetalae</taxon>
        <taxon>asterids</taxon>
        <taxon>lamiids</taxon>
        <taxon>Boraginales</taxon>
        <taxon>Boraginaceae</taxon>
        <taxon>Boraginoideae</taxon>
        <taxon>Lithospermeae</taxon>
        <taxon>Lithospermum</taxon>
    </lineage>
</organism>
<dbReference type="Pfam" id="PF06733">
    <property type="entry name" value="DEAD_2"/>
    <property type="match status" value="1"/>
</dbReference>
<dbReference type="SMART" id="SM00488">
    <property type="entry name" value="DEXDc2"/>
    <property type="match status" value="1"/>
</dbReference>
<dbReference type="Proteomes" id="UP001454036">
    <property type="component" value="Unassembled WGS sequence"/>
</dbReference>
<evidence type="ECO:0000259" key="18">
    <source>
        <dbReference type="PROSITE" id="PS51193"/>
    </source>
</evidence>
<protein>
    <recommendedName>
        <fullName evidence="16">DNA 5'-3' helicase FANCJ</fullName>
    </recommendedName>
</protein>
<dbReference type="Pfam" id="PF13307">
    <property type="entry name" value="Helicase_C_2"/>
    <property type="match status" value="1"/>
</dbReference>
<dbReference type="PROSITE" id="PS00690">
    <property type="entry name" value="DEAH_ATP_HELICASE"/>
    <property type="match status" value="1"/>
</dbReference>
<dbReference type="GO" id="GO:0005634">
    <property type="term" value="C:nucleus"/>
    <property type="evidence" value="ECO:0007669"/>
    <property type="project" value="UniProtKB-SubCell"/>
</dbReference>
<evidence type="ECO:0000256" key="13">
    <source>
        <dbReference type="ARBA" id="ARBA00023204"/>
    </source>
</evidence>
<comment type="similarity">
    <text evidence="3">Belongs to the DEAD box helicase family. DEAH subfamily.</text>
</comment>
<comment type="cofactor">
    <cofactor evidence="1">
        <name>[4Fe-4S] cluster</name>
        <dbReference type="ChEBI" id="CHEBI:49883"/>
    </cofactor>
</comment>
<dbReference type="SUPFAM" id="SSF52540">
    <property type="entry name" value="P-loop containing nucleoside triphosphate hydrolases"/>
    <property type="match status" value="1"/>
</dbReference>
<evidence type="ECO:0000256" key="16">
    <source>
        <dbReference type="ARBA" id="ARBA00082714"/>
    </source>
</evidence>
<feature type="domain" description="Helicase ATP-binding" evidence="18">
    <location>
        <begin position="20"/>
        <end position="350"/>
    </location>
</feature>
<evidence type="ECO:0000256" key="10">
    <source>
        <dbReference type="ARBA" id="ARBA00022840"/>
    </source>
</evidence>
<dbReference type="PROSITE" id="PS51193">
    <property type="entry name" value="HELICASE_ATP_BIND_2"/>
    <property type="match status" value="1"/>
</dbReference>
<keyword evidence="14" id="KW-0413">Isomerase</keyword>
<evidence type="ECO:0000256" key="6">
    <source>
        <dbReference type="ARBA" id="ARBA00022741"/>
    </source>
</evidence>
<evidence type="ECO:0000256" key="4">
    <source>
        <dbReference type="ARBA" id="ARBA00022485"/>
    </source>
</evidence>
<dbReference type="GO" id="GO:1990918">
    <property type="term" value="P:double-strand break repair involved in meiotic recombination"/>
    <property type="evidence" value="ECO:0007669"/>
    <property type="project" value="TreeGrafter"/>
</dbReference>
<keyword evidence="4" id="KW-0004">4Fe-4S</keyword>
<dbReference type="InterPro" id="IPR045028">
    <property type="entry name" value="DinG/Rad3-like"/>
</dbReference>
<sequence length="1223" mass="136962">MVVLSEPTTTKPKSNLVHIGGLQVEFPYQPYGSQLAYMSRVISTLDRAKREGHFHALLESPTGTGKSLSLLCSALAWQKNCGSKSGFGGLEGSKVNPQAKDDPIGFGGGFVVETQPSGNGELPQPPTTEGKNQKKNKSVPTIFYASRTHTQISQVVREYRKTAYRVPMSILASRKHYCTNELVSGQANIDEQCKLLLKNKEEVGCMHFKNAHKVKGHPSLQKGGCHEVHDIEDLVKVGKVVKGCSYYAARSMADDAQLVFCPYNYVISPVIRRAMEIDITKSVVILDEAHNIEDIARDAGSINVEQEELLRLRTELEQLCLSDPMTYQPLVEMIQEIISWMDRRKETLEKRGYQHYFSCWSGEKSFKELKEANISPECFPILQECATKAIKAASDADQELPRLSGTASMILEGLFSSLTFFFSREGIHVSDYELALQRKRESGVDDLTYTFSLWCLNPSVVFREIADLSLSVILTSGTLSPMNSFSSELGIHFGTCLEAPHIIDIDSQLWTAVIPKGPGNYNLNASYKTADAYVFQDELGESLEAIFKVVPGGCLVFFPSYKLMEKLCSRWKVTGQWSRLKAQKFIFVEPRGGNQENDFEPMLKDYYNTIRGGNNVITGRKKRGKKLDPDTTIAMSSPITTNKGAAFLAVCRGKVSEGVDFSDEFARVVIIVGIPFLNVNDIQVAEKKKFNDTYKSSKNLLSGNEWYCHQAFRALNQATGRCIRHKFDYGAIIYLDERFCEDRNRASISKWFRKSIKQYDSFETSLEGLKSFFRDVKNRVGQFSDSVHTPDIDVKVVPCVQDYSAVSKKKTLKGKKTDQLKDKLKSNGSSEIEHTNQMLQTSYPLMNSLTHIKDIQERSFAYENGSKGNLSNIKLVFDSDEESRMCDGPLTEQSPLDPDLIMVKETPCSHGEISVASPESVSTNQNTFLSVQPSTTEIPEQFSDHFSLINTSPDLKLSSLMVTPERKFSSDVIIKEVESDSPFNWSVNSHVQKRRKSYGLSAVNHSREEQMGYTLAKTPSSFHRSPRLVMDQRLRINCSICKNPLGLPENNLLVTCIRSSSSKVYLKSLWEASLRTPDVPVVICDVSSVDQRICNRTSENPLGDGIWCKEDGCVFKPIFCPLCCDSHNSLGVQVMATDASNVQLQDKILFYSDRLVTGSSDTKREERNCCSPSMTSSISNRTAVSSIEKFAYSPPEPNSGGWRTTNSRLRQQKRGLLSTSQFR</sequence>
<evidence type="ECO:0000256" key="8">
    <source>
        <dbReference type="ARBA" id="ARBA00022801"/>
    </source>
</evidence>
<dbReference type="GO" id="GO:0003678">
    <property type="term" value="F:DNA helicase activity"/>
    <property type="evidence" value="ECO:0007669"/>
    <property type="project" value="InterPro"/>
</dbReference>
<evidence type="ECO:0000256" key="11">
    <source>
        <dbReference type="ARBA" id="ARBA00023004"/>
    </source>
</evidence>
<comment type="caution">
    <text evidence="19">The sequence shown here is derived from an EMBL/GenBank/DDBJ whole genome shotgun (WGS) entry which is preliminary data.</text>
</comment>
<dbReference type="GO" id="GO:0003677">
    <property type="term" value="F:DNA binding"/>
    <property type="evidence" value="ECO:0007669"/>
    <property type="project" value="InterPro"/>
</dbReference>
<accession>A0AAV3NLQ2</accession>
<dbReference type="InterPro" id="IPR014013">
    <property type="entry name" value="Helic_SF1/SF2_ATP-bd_DinG/Rad3"/>
</dbReference>
<dbReference type="Gene3D" id="3.40.50.300">
    <property type="entry name" value="P-loop containing nucleotide triphosphate hydrolases"/>
    <property type="match status" value="2"/>
</dbReference>
<keyword evidence="8" id="KW-0378">Hydrolase</keyword>
<evidence type="ECO:0000256" key="17">
    <source>
        <dbReference type="SAM" id="MobiDB-lite"/>
    </source>
</evidence>
<evidence type="ECO:0000256" key="14">
    <source>
        <dbReference type="ARBA" id="ARBA00023235"/>
    </source>
</evidence>
<keyword evidence="13" id="KW-0234">DNA repair</keyword>
<dbReference type="FunFam" id="3.40.50.300:FF:000731">
    <property type="entry name" value="Fanconi anemia group J protein homolog"/>
    <property type="match status" value="1"/>
</dbReference>
<dbReference type="GO" id="GO:0006289">
    <property type="term" value="P:nucleotide-excision repair"/>
    <property type="evidence" value="ECO:0007669"/>
    <property type="project" value="TreeGrafter"/>
</dbReference>
<evidence type="ECO:0000256" key="9">
    <source>
        <dbReference type="ARBA" id="ARBA00022806"/>
    </source>
</evidence>
<dbReference type="GO" id="GO:0046872">
    <property type="term" value="F:metal ion binding"/>
    <property type="evidence" value="ECO:0007669"/>
    <property type="project" value="UniProtKB-KW"/>
</dbReference>
<keyword evidence="12" id="KW-0411">Iron-sulfur</keyword>
<dbReference type="PANTHER" id="PTHR11472">
    <property type="entry name" value="DNA REPAIR DEAD HELICASE RAD3/XP-D SUBFAMILY MEMBER"/>
    <property type="match status" value="1"/>
</dbReference>
<name>A0AAV3NLQ2_LITER</name>
<dbReference type="GO" id="GO:0005524">
    <property type="term" value="F:ATP binding"/>
    <property type="evidence" value="ECO:0007669"/>
    <property type="project" value="UniProtKB-KW"/>
</dbReference>
<dbReference type="PANTHER" id="PTHR11472:SF47">
    <property type="entry name" value="FANCONI ANEMIA GROUP J PROTEIN"/>
    <property type="match status" value="1"/>
</dbReference>
<dbReference type="InterPro" id="IPR010614">
    <property type="entry name" value="RAD3-like_helicase_DEAD"/>
</dbReference>
<evidence type="ECO:0000256" key="2">
    <source>
        <dbReference type="ARBA" id="ARBA00004123"/>
    </source>
</evidence>
<dbReference type="InterPro" id="IPR027417">
    <property type="entry name" value="P-loop_NTPase"/>
</dbReference>
<evidence type="ECO:0000256" key="7">
    <source>
        <dbReference type="ARBA" id="ARBA00022763"/>
    </source>
</evidence>
<evidence type="ECO:0000256" key="15">
    <source>
        <dbReference type="ARBA" id="ARBA00023242"/>
    </source>
</evidence>